<accession>A0ABR9XPH2</accession>
<dbReference type="Pfam" id="PF02913">
    <property type="entry name" value="FAD-oxidase_C"/>
    <property type="match status" value="2"/>
</dbReference>
<evidence type="ECO:0000259" key="4">
    <source>
        <dbReference type="PROSITE" id="PS51387"/>
    </source>
</evidence>
<keyword evidence="6" id="KW-1185">Reference proteome</keyword>
<keyword evidence="1" id="KW-0285">Flavoprotein</keyword>
<evidence type="ECO:0000313" key="5">
    <source>
        <dbReference type="EMBL" id="MBF0635874.1"/>
    </source>
</evidence>
<dbReference type="Gene3D" id="1.10.1060.10">
    <property type="entry name" value="Alpha-helical ferredoxin"/>
    <property type="match status" value="1"/>
</dbReference>
<dbReference type="EMBL" id="JADGII010000002">
    <property type="protein sequence ID" value="MBF0635874.1"/>
    <property type="molecule type" value="Genomic_DNA"/>
</dbReference>
<dbReference type="Pfam" id="PF13183">
    <property type="entry name" value="Fer4_8"/>
    <property type="match status" value="1"/>
</dbReference>
<feature type="region of interest" description="Disordered" evidence="3">
    <location>
        <begin position="1"/>
        <end position="20"/>
    </location>
</feature>
<comment type="caution">
    <text evidence="5">The sequence shown here is derived from an EMBL/GenBank/DDBJ whole genome shotgun (WGS) entry which is preliminary data.</text>
</comment>
<dbReference type="SUPFAM" id="SSF56176">
    <property type="entry name" value="FAD-binding/transporter-associated domain-like"/>
    <property type="match status" value="1"/>
</dbReference>
<dbReference type="InterPro" id="IPR022153">
    <property type="entry name" value="DUF3683"/>
</dbReference>
<dbReference type="Gene3D" id="3.30.465.10">
    <property type="match status" value="1"/>
</dbReference>
<proteinExistence type="predicted"/>
<dbReference type="InterPro" id="IPR009051">
    <property type="entry name" value="Helical_ferredxn"/>
</dbReference>
<dbReference type="Gene3D" id="3.30.70.2740">
    <property type="match status" value="1"/>
</dbReference>
<sequence>MAHQNETEIQLPETGSGREIPFNYTSAGDRQALSLVFDEENVRLLDELRERRVTGRSARLLMRIIGELLIHRRNPYLYQELIDSHARRVRLFEHALKDLDIIASSANGESRVLSIVSNLRKYFHDFREEIEEAPDFRRKVRKELGAVVGQENVLFDPFSLVSHATDATDWRLFLPVAVVTPDHEEQVAPLLAAVDRLDLKAIPRGAGTGLTGGAVPLRRDCVIINTEKLNHIRGISYRPFTDDSSRTVEAPVIEVEAGVVTEQAMSYAAAEDLVFATDPTSEWSCTVGGNIAENAGGKKAVRWGTCIDNLVEWDIAMPSGESWKVTRTDHRLRKIMPDDTVTYEVSDSRGNVLNTIELLGTQIRRKGLWKDITNKALGGVPGLQKEGTDGVITSARFILYPKYEVTKTLCLEFFGPDMDEASRVIVELSKIFPLPANDHEALLALEHFDDEYIRAIDYKVKATRPQMPKAVLLIDIAGHSEEEARAGVDRVATLLEKHPNTLMFVARDNEEATRFWADRKKLSAIARRTNAFKLNEDIVIPLEALAEFARFIDQLNIEEERYSQRKVVDQFEQLLCHTRIKEDTEQFESKIPAALDLCRETREKIEQADERELRGLLVVQDFRHEFNELFHGYPAMVSSAEQEYTAVRDRRIVIATHMHAGDGNVHVNIPVLSNDHAMLRRADHVVDQVMDKVVGLGGVVSGEHGIGVTKLKYMDPDVIAELNEYRERVDPRGMMNPGKLQDYDALHYIFTPSFNLLELEAHILKRAQIEELSKKVDYCIRCGKCKIDCCVFYPARGMFYHPRNKNLAIGSLIEALLYDAQRERKTDFELLRWLEEVADHCTICHKCLKPCPVDIDTGEVSVLERSILESWGYKHFSPVTQMTLRYLDNRSPLYNKMFRTAVLRVGGAAQRLGNRLTAPLQDPDKPSPFYPLRMVRSSVPPVPEETLRDVLPPCEADQVLVFEPDKEAPKTVFYFPGCGSERLNSMISMAVIHVLLETGVRVVLPPPFLCCGFPSHVNAQNDLNARMVLRNTVMFSQIREMFSYLDFDACVISCGTCLEGLESMETNKLFGGRIVDVLSYAVEQGLTLEGDEACLYHAPCHDSLGGKAVGELGRMGGFGTVTPVPHCCSEAGTMALSRPDITDSMLQRKREAISEALDKAGERGVMLTNCPSCVQGLGRNRDLGIEPLHIAVAIAQKLSGGEWKQRFMEQAARAAAVSF</sequence>
<dbReference type="InterPro" id="IPR016166">
    <property type="entry name" value="FAD-bd_PCMH"/>
</dbReference>
<dbReference type="InterPro" id="IPR036318">
    <property type="entry name" value="FAD-bd_PCMH-like_sf"/>
</dbReference>
<dbReference type="Pfam" id="PF12447">
    <property type="entry name" value="DUF3683"/>
    <property type="match status" value="1"/>
</dbReference>
<feature type="domain" description="FAD-binding PCMH-type" evidence="4">
    <location>
        <begin position="171"/>
        <end position="402"/>
    </location>
</feature>
<dbReference type="InterPro" id="IPR051914">
    <property type="entry name" value="FAD-linked_OxidoTrans_Type4"/>
</dbReference>
<dbReference type="PROSITE" id="PS51387">
    <property type="entry name" value="FAD_PCMH"/>
    <property type="match status" value="1"/>
</dbReference>
<dbReference type="Proteomes" id="UP000619838">
    <property type="component" value="Unassembled WGS sequence"/>
</dbReference>
<evidence type="ECO:0000256" key="1">
    <source>
        <dbReference type="ARBA" id="ARBA00022630"/>
    </source>
</evidence>
<dbReference type="RefSeq" id="WP_175187161.1">
    <property type="nucleotide sequence ID" value="NZ_JABVZQ010000004.1"/>
</dbReference>
<evidence type="ECO:0000256" key="3">
    <source>
        <dbReference type="SAM" id="MobiDB-lite"/>
    </source>
</evidence>
<dbReference type="Pfam" id="PF02754">
    <property type="entry name" value="CCG"/>
    <property type="match status" value="1"/>
</dbReference>
<dbReference type="PANTHER" id="PTHR42934">
    <property type="entry name" value="GLYCOLATE OXIDASE SUBUNIT GLCD"/>
    <property type="match status" value="1"/>
</dbReference>
<dbReference type="InterPro" id="IPR017896">
    <property type="entry name" value="4Fe4S_Fe-S-bd"/>
</dbReference>
<evidence type="ECO:0000313" key="6">
    <source>
        <dbReference type="Proteomes" id="UP000619838"/>
    </source>
</evidence>
<dbReference type="SUPFAM" id="SSF46548">
    <property type="entry name" value="alpha-helical ferredoxin"/>
    <property type="match status" value="1"/>
</dbReference>
<dbReference type="InterPro" id="IPR006094">
    <property type="entry name" value="Oxid_FAD_bind_N"/>
</dbReference>
<name>A0ABR9XPH2_9CHLB</name>
<reference evidence="5 6" key="1">
    <citation type="journal article" date="2020" name="Microorganisms">
        <title>Simultaneous Genome Sequencing of Prosthecochloris ethylica and Desulfuromonas acetoxidans within a Syntrophic Mixture Reveals Unique Pili and Protein Interactions.</title>
        <authorList>
            <person name="Kyndt J.A."/>
            <person name="Van Beeumen J.J."/>
            <person name="Meyer T.E."/>
        </authorList>
    </citation>
    <scope>NUCLEOTIDE SEQUENCE [LARGE SCALE GENOMIC DNA]</scope>
    <source>
        <strain evidence="5 6">N3</strain>
    </source>
</reference>
<dbReference type="SUPFAM" id="SSF55103">
    <property type="entry name" value="FAD-linked oxidases, C-terminal domain"/>
    <property type="match status" value="2"/>
</dbReference>
<dbReference type="InterPro" id="IPR016164">
    <property type="entry name" value="FAD-linked_Oxase-like_C"/>
</dbReference>
<organism evidence="5 6">
    <name type="scientific">Prosthecochloris ethylica</name>
    <dbReference type="NCBI Taxonomy" id="2743976"/>
    <lineage>
        <taxon>Bacteria</taxon>
        <taxon>Pseudomonadati</taxon>
        <taxon>Chlorobiota</taxon>
        <taxon>Chlorobiia</taxon>
        <taxon>Chlorobiales</taxon>
        <taxon>Chlorobiaceae</taxon>
        <taxon>Prosthecochloris</taxon>
    </lineage>
</organism>
<dbReference type="Pfam" id="PF01565">
    <property type="entry name" value="FAD_binding_4"/>
    <property type="match status" value="1"/>
</dbReference>
<dbReference type="InterPro" id="IPR004113">
    <property type="entry name" value="FAD-bd_oxidored_4_C"/>
</dbReference>
<protein>
    <submittedName>
        <fullName evidence="5">DUF3683 domain-containing protein</fullName>
    </submittedName>
</protein>
<keyword evidence="2" id="KW-0274">FAD</keyword>
<dbReference type="PANTHER" id="PTHR42934:SF2">
    <property type="entry name" value="GLYCOLATE OXIDASE SUBUNIT GLCD"/>
    <property type="match status" value="1"/>
</dbReference>
<gene>
    <name evidence="5" type="ORF">INT08_01575</name>
</gene>
<dbReference type="InterPro" id="IPR016169">
    <property type="entry name" value="FAD-bd_PCMH_sub2"/>
</dbReference>
<evidence type="ECO:0000256" key="2">
    <source>
        <dbReference type="ARBA" id="ARBA00022827"/>
    </source>
</evidence>
<dbReference type="InterPro" id="IPR004017">
    <property type="entry name" value="Cys_rich_dom"/>
</dbReference>